<dbReference type="OrthoDB" id="3806195at2"/>
<protein>
    <submittedName>
        <fullName evidence="1">Uncharacterized protein</fullName>
    </submittedName>
</protein>
<name>A0A1C5JQD4_9ACTN</name>
<reference evidence="2" key="1">
    <citation type="submission" date="2016-06" db="EMBL/GenBank/DDBJ databases">
        <authorList>
            <person name="Varghese N."/>
        </authorList>
    </citation>
    <scope>NUCLEOTIDE SEQUENCE [LARGE SCALE GENOMIC DNA]</scope>
    <source>
        <strain evidence="2">DSM 43171</strain>
    </source>
</reference>
<dbReference type="STRING" id="47864.GA0070560_1574"/>
<dbReference type="EMBL" id="FMDN01000057">
    <property type="protein sequence ID" value="SCG72216.1"/>
    <property type="molecule type" value="Genomic_DNA"/>
</dbReference>
<accession>A0A1C5JQD4</accession>
<evidence type="ECO:0000313" key="1">
    <source>
        <dbReference type="EMBL" id="SCG72216.1"/>
    </source>
</evidence>
<dbReference type="Proteomes" id="UP000199408">
    <property type="component" value="Unassembled WGS sequence"/>
</dbReference>
<dbReference type="RefSeq" id="WP_139131639.1">
    <property type="nucleotide sequence ID" value="NZ_FMDN01000057.1"/>
</dbReference>
<sequence>MISVLGRAKPCAHWRYPYASKKQEKDYVTRSDKRVPRLFRAAAPLAALLVGAMLANPAPASAKPLNPTVKATVWAHSPTTAEYRISGGYTAVTGGGDVLVRRTGVGAYRVTLENAARTVGGVAHVVAYGSDPVFCTVAASYPSWSKWDPTVGDHVIQVRCFDATGAPADNRFVATYTNVRSADQARLLYFTTDQAAPTGVRTIPSSLSYDSTGAPITYERISTGRYKVNWGPNPSGLPVVPTVLWHVSTFASTAVHCQPVNEEVWCADGATGMLTDSRFTMTLGRVTDLVGNVTGPRFSASNFTGTTYDGNRMWLHSYNTAVSNYGWNTVDGLLLGTGRYQLTIEQMATPYGTAFVSAAAASDSPRGYCTVAGWGASGLDERVFVNCYGYGGAPANLNVNMSFTTWPAA</sequence>
<organism evidence="1 2">
    <name type="scientific">Micromonospora halophytica</name>
    <dbReference type="NCBI Taxonomy" id="47864"/>
    <lineage>
        <taxon>Bacteria</taxon>
        <taxon>Bacillati</taxon>
        <taxon>Actinomycetota</taxon>
        <taxon>Actinomycetes</taxon>
        <taxon>Micromonosporales</taxon>
        <taxon>Micromonosporaceae</taxon>
        <taxon>Micromonospora</taxon>
    </lineage>
</organism>
<proteinExistence type="predicted"/>
<evidence type="ECO:0000313" key="2">
    <source>
        <dbReference type="Proteomes" id="UP000199408"/>
    </source>
</evidence>
<gene>
    <name evidence="1" type="ORF">GA0070560_1574</name>
</gene>
<keyword evidence="2" id="KW-1185">Reference proteome</keyword>
<dbReference type="AlphaFoldDB" id="A0A1C5JQD4"/>